<accession>A0A6A6QGB4</accession>
<proteinExistence type="predicted"/>
<feature type="domain" description="SAP" evidence="2">
    <location>
        <begin position="141"/>
        <end position="175"/>
    </location>
</feature>
<feature type="region of interest" description="Disordered" evidence="1">
    <location>
        <begin position="1"/>
        <end position="53"/>
    </location>
</feature>
<dbReference type="SMART" id="SM00513">
    <property type="entry name" value="SAP"/>
    <property type="match status" value="1"/>
</dbReference>
<gene>
    <name evidence="3" type="ORF">BU16DRAFT_119381</name>
</gene>
<protein>
    <recommendedName>
        <fullName evidence="2">SAP domain-containing protein</fullName>
    </recommendedName>
</protein>
<name>A0A6A6QGB4_9PEZI</name>
<evidence type="ECO:0000313" key="3">
    <source>
        <dbReference type="EMBL" id="KAF2491445.1"/>
    </source>
</evidence>
<sequence>MPRTKRPLAEADPNASAGRVTRSKVVRSDGPKGKENKTASGAFESKKYSNKSKSLTKHAEKDVGLEGYANVSDNRLGWLLLDRGLPYGRTDERDVMIMRLEISDALAKELNVPLYIPPNFPPSKADKSKAEAINLRKQTDFASKDNSKLRSMLEARKLSTLGPRDELVQRLEAHPMVDYEQYTTDELSAMASRRHMRTGATGPKAVKIARLRMNDELKRDTGNTPEGELYGCISAIEMFVGAFRREKNRVLRGDYSFVKSFGCRPAPTLKELLHERNLPESGNIATKLERLRKDDASRGTPFATRIFEKQISDARSEWERLRVKFEEFTGRPLRCVSEDLNVENKLHQRDPIYNAPKDDPPVKHMVNYDWRSSHWADRSLHQLLDIAKSRGMPHANGAPKAAMIKWLETGELDYEEYYTTALYAMCSERNISVKSAEK</sequence>
<dbReference type="AlphaFoldDB" id="A0A6A6QGB4"/>
<dbReference type="InterPro" id="IPR003034">
    <property type="entry name" value="SAP_dom"/>
</dbReference>
<reference evidence="3" key="1">
    <citation type="journal article" date="2020" name="Stud. Mycol.">
        <title>101 Dothideomycetes genomes: a test case for predicting lifestyles and emergence of pathogens.</title>
        <authorList>
            <person name="Haridas S."/>
            <person name="Albert R."/>
            <person name="Binder M."/>
            <person name="Bloem J."/>
            <person name="Labutti K."/>
            <person name="Salamov A."/>
            <person name="Andreopoulos B."/>
            <person name="Baker S."/>
            <person name="Barry K."/>
            <person name="Bills G."/>
            <person name="Bluhm B."/>
            <person name="Cannon C."/>
            <person name="Castanera R."/>
            <person name="Culley D."/>
            <person name="Daum C."/>
            <person name="Ezra D."/>
            <person name="Gonzalez J."/>
            <person name="Henrissat B."/>
            <person name="Kuo A."/>
            <person name="Liang C."/>
            <person name="Lipzen A."/>
            <person name="Lutzoni F."/>
            <person name="Magnuson J."/>
            <person name="Mondo S."/>
            <person name="Nolan M."/>
            <person name="Ohm R."/>
            <person name="Pangilinan J."/>
            <person name="Park H.-J."/>
            <person name="Ramirez L."/>
            <person name="Alfaro M."/>
            <person name="Sun H."/>
            <person name="Tritt A."/>
            <person name="Yoshinaga Y."/>
            <person name="Zwiers L.-H."/>
            <person name="Turgeon B."/>
            <person name="Goodwin S."/>
            <person name="Spatafora J."/>
            <person name="Crous P."/>
            <person name="Grigoriev I."/>
        </authorList>
    </citation>
    <scope>NUCLEOTIDE SEQUENCE</scope>
    <source>
        <strain evidence="3">CBS 269.34</strain>
    </source>
</reference>
<evidence type="ECO:0000259" key="2">
    <source>
        <dbReference type="PROSITE" id="PS50800"/>
    </source>
</evidence>
<dbReference type="OrthoDB" id="3509703at2759"/>
<dbReference type="PROSITE" id="PS50800">
    <property type="entry name" value="SAP"/>
    <property type="match status" value="1"/>
</dbReference>
<organism evidence="3 4">
    <name type="scientific">Lophium mytilinum</name>
    <dbReference type="NCBI Taxonomy" id="390894"/>
    <lineage>
        <taxon>Eukaryota</taxon>
        <taxon>Fungi</taxon>
        <taxon>Dikarya</taxon>
        <taxon>Ascomycota</taxon>
        <taxon>Pezizomycotina</taxon>
        <taxon>Dothideomycetes</taxon>
        <taxon>Pleosporomycetidae</taxon>
        <taxon>Mytilinidiales</taxon>
        <taxon>Mytilinidiaceae</taxon>
        <taxon>Lophium</taxon>
    </lineage>
</organism>
<keyword evidence="4" id="KW-1185">Reference proteome</keyword>
<feature type="compositionally biased region" description="Basic and acidic residues" evidence="1">
    <location>
        <begin position="26"/>
        <end position="37"/>
    </location>
</feature>
<dbReference type="Proteomes" id="UP000799750">
    <property type="component" value="Unassembled WGS sequence"/>
</dbReference>
<dbReference type="EMBL" id="MU004195">
    <property type="protein sequence ID" value="KAF2491445.1"/>
    <property type="molecule type" value="Genomic_DNA"/>
</dbReference>
<evidence type="ECO:0000256" key="1">
    <source>
        <dbReference type="SAM" id="MobiDB-lite"/>
    </source>
</evidence>
<evidence type="ECO:0000313" key="4">
    <source>
        <dbReference type="Proteomes" id="UP000799750"/>
    </source>
</evidence>